<gene>
    <name evidence="5" type="ORF">SAMN05216212_2560</name>
</gene>
<evidence type="ECO:0000256" key="2">
    <source>
        <dbReference type="SAM" id="Coils"/>
    </source>
</evidence>
<name>A0A1G9CM01_9GAMM</name>
<dbReference type="AlphaFoldDB" id="A0A1G9CM01"/>
<evidence type="ECO:0000256" key="3">
    <source>
        <dbReference type="SAM" id="SignalP"/>
    </source>
</evidence>
<dbReference type="OrthoDB" id="9806939at2"/>
<dbReference type="Gene3D" id="2.40.420.20">
    <property type="match status" value="1"/>
</dbReference>
<dbReference type="PANTHER" id="PTHR30469">
    <property type="entry name" value="MULTIDRUG RESISTANCE PROTEIN MDTA"/>
    <property type="match status" value="1"/>
</dbReference>
<reference evidence="6" key="1">
    <citation type="submission" date="2016-10" db="EMBL/GenBank/DDBJ databases">
        <authorList>
            <person name="Varghese N."/>
            <person name="Submissions S."/>
        </authorList>
    </citation>
    <scope>NUCLEOTIDE SEQUENCE [LARGE SCALE GENOMIC DNA]</scope>
    <source>
        <strain evidence="6">CGMCC 1.10658</strain>
    </source>
</reference>
<evidence type="ECO:0000256" key="1">
    <source>
        <dbReference type="ARBA" id="ARBA00009477"/>
    </source>
</evidence>
<dbReference type="SUPFAM" id="SSF111369">
    <property type="entry name" value="HlyD-like secretion proteins"/>
    <property type="match status" value="1"/>
</dbReference>
<dbReference type="STRING" id="658219.SAMN05216212_2560"/>
<evidence type="ECO:0000313" key="6">
    <source>
        <dbReference type="Proteomes" id="UP000199305"/>
    </source>
</evidence>
<evidence type="ECO:0000259" key="4">
    <source>
        <dbReference type="Pfam" id="PF25989"/>
    </source>
</evidence>
<dbReference type="GO" id="GO:0015562">
    <property type="term" value="F:efflux transmembrane transporter activity"/>
    <property type="evidence" value="ECO:0007669"/>
    <property type="project" value="TreeGrafter"/>
</dbReference>
<dbReference type="InterPro" id="IPR058637">
    <property type="entry name" value="YknX-like_C"/>
</dbReference>
<dbReference type="Pfam" id="PF25989">
    <property type="entry name" value="YknX_C"/>
    <property type="match status" value="1"/>
</dbReference>
<keyword evidence="6" id="KW-1185">Reference proteome</keyword>
<dbReference type="EMBL" id="FNFH01000005">
    <property type="protein sequence ID" value="SDK52720.1"/>
    <property type="molecule type" value="Genomic_DNA"/>
</dbReference>
<protein>
    <submittedName>
        <fullName evidence="5">RND family efflux transporter, MFP subunit</fullName>
    </submittedName>
</protein>
<dbReference type="GO" id="GO:1990281">
    <property type="term" value="C:efflux pump complex"/>
    <property type="evidence" value="ECO:0007669"/>
    <property type="project" value="TreeGrafter"/>
</dbReference>
<dbReference type="InterPro" id="IPR006143">
    <property type="entry name" value="RND_pump_MFP"/>
</dbReference>
<dbReference type="Gene3D" id="2.40.50.100">
    <property type="match status" value="1"/>
</dbReference>
<dbReference type="Gene3D" id="1.10.287.470">
    <property type="entry name" value="Helix hairpin bin"/>
    <property type="match status" value="1"/>
</dbReference>
<dbReference type="RefSeq" id="WP_091514721.1">
    <property type="nucleotide sequence ID" value="NZ_FNFH01000005.1"/>
</dbReference>
<sequence length="382" mass="41148">MTTVSLRRTSRLALPAMLVAALAGFPLTAASEDRAVAVATDEARLREIAPRQWSAGRVVSRRDLTVSSEQDGALEFVAEPGTLVRAGDSLAQLDATRWRLELRASESRVRRLQARLKYMDAQLARLQKLSEANNTSRAALEEQQAEREAVHQDLVAARVQRDRTAYELDRTTLVAPFDALVVSREQQAGEYVRTGAPLLRIIDMSQLEVEAEIPMRALPLLRDDNVVSLRSDAMPQAGSEQDDAPRHGKVRALVPVAEAGSRRVKLMVSLPPSAAAEWHWIPGMPVQVAVPLSAAEKVVAVPRDALVLRDGSAYVFRVSAESTAERLPVSTGSGDGTWIAVRGDVAAGDRVVVRGAEGLQSGQKVKVLPAVAGKGRGAAEAS</sequence>
<organism evidence="5 6">
    <name type="scientific">Microbulbifer yueqingensis</name>
    <dbReference type="NCBI Taxonomy" id="658219"/>
    <lineage>
        <taxon>Bacteria</taxon>
        <taxon>Pseudomonadati</taxon>
        <taxon>Pseudomonadota</taxon>
        <taxon>Gammaproteobacteria</taxon>
        <taxon>Cellvibrionales</taxon>
        <taxon>Microbulbiferaceae</taxon>
        <taxon>Microbulbifer</taxon>
    </lineage>
</organism>
<keyword evidence="3" id="KW-0732">Signal</keyword>
<comment type="similarity">
    <text evidence="1">Belongs to the membrane fusion protein (MFP) (TC 8.A.1) family.</text>
</comment>
<feature type="chain" id="PRO_5011546460" evidence="3">
    <location>
        <begin position="30"/>
        <end position="382"/>
    </location>
</feature>
<accession>A0A1G9CM01</accession>
<dbReference type="PANTHER" id="PTHR30469:SF38">
    <property type="entry name" value="HLYD FAMILY SECRETION PROTEIN"/>
    <property type="match status" value="1"/>
</dbReference>
<proteinExistence type="inferred from homology"/>
<feature type="coiled-coil region" evidence="2">
    <location>
        <begin position="95"/>
        <end position="160"/>
    </location>
</feature>
<evidence type="ECO:0000313" key="5">
    <source>
        <dbReference type="EMBL" id="SDK52720.1"/>
    </source>
</evidence>
<keyword evidence="2" id="KW-0175">Coiled coil</keyword>
<dbReference type="NCBIfam" id="TIGR01730">
    <property type="entry name" value="RND_mfp"/>
    <property type="match status" value="1"/>
</dbReference>
<dbReference type="Gene3D" id="2.40.30.170">
    <property type="match status" value="1"/>
</dbReference>
<feature type="signal peptide" evidence="3">
    <location>
        <begin position="1"/>
        <end position="29"/>
    </location>
</feature>
<dbReference type="Proteomes" id="UP000199305">
    <property type="component" value="Unassembled WGS sequence"/>
</dbReference>
<feature type="domain" description="YknX-like C-terminal permuted SH3-like" evidence="4">
    <location>
        <begin position="298"/>
        <end position="367"/>
    </location>
</feature>